<dbReference type="PANTHER" id="PTHR32552">
    <property type="entry name" value="FERRICHROME IRON RECEPTOR-RELATED"/>
    <property type="match status" value="1"/>
</dbReference>
<dbReference type="EMBL" id="ACIM02000001">
    <property type="protein sequence ID" value="EEW97064.1"/>
    <property type="molecule type" value="Genomic_DNA"/>
</dbReference>
<comment type="similarity">
    <text evidence="9 10">Belongs to the TonB-dependent receptor family.</text>
</comment>
<keyword evidence="14" id="KW-1185">Reference proteome</keyword>
<evidence type="ECO:0000256" key="8">
    <source>
        <dbReference type="ARBA" id="ARBA00023237"/>
    </source>
</evidence>
<dbReference type="STRING" id="592028.GCWU000321_01049"/>
<dbReference type="SUPFAM" id="SSF56935">
    <property type="entry name" value="Porins"/>
    <property type="match status" value="1"/>
</dbReference>
<dbReference type="PROSITE" id="PS01156">
    <property type="entry name" value="TONB_DEPENDENT_REC_2"/>
    <property type="match status" value="1"/>
</dbReference>
<dbReference type="PROSITE" id="PS52016">
    <property type="entry name" value="TONB_DEPENDENT_REC_3"/>
    <property type="match status" value="1"/>
</dbReference>
<dbReference type="Gene3D" id="2.170.130.10">
    <property type="entry name" value="TonB-dependent receptor, plug domain"/>
    <property type="match status" value="1"/>
</dbReference>
<dbReference type="Gene3D" id="2.40.170.20">
    <property type="entry name" value="TonB-dependent receptor, beta-barrel domain"/>
    <property type="match status" value="1"/>
</dbReference>
<dbReference type="Proteomes" id="UP000004736">
    <property type="component" value="Unassembled WGS sequence"/>
</dbReference>
<dbReference type="InterPro" id="IPR000531">
    <property type="entry name" value="Beta-barrel_TonB"/>
</dbReference>
<dbReference type="Pfam" id="PF00593">
    <property type="entry name" value="TonB_dep_Rec_b-barrel"/>
    <property type="match status" value="1"/>
</dbReference>
<dbReference type="AlphaFoldDB" id="C9LNC8"/>
<evidence type="ECO:0000256" key="3">
    <source>
        <dbReference type="ARBA" id="ARBA00022452"/>
    </source>
</evidence>
<organism evidence="13 14">
    <name type="scientific">Dialister invisus DSM 15470</name>
    <dbReference type="NCBI Taxonomy" id="592028"/>
    <lineage>
        <taxon>Bacteria</taxon>
        <taxon>Bacillati</taxon>
        <taxon>Bacillota</taxon>
        <taxon>Negativicutes</taxon>
        <taxon>Veillonellales</taxon>
        <taxon>Veillonellaceae</taxon>
        <taxon>Dialister</taxon>
    </lineage>
</organism>
<keyword evidence="3 9" id="KW-1134">Transmembrane beta strand</keyword>
<feature type="domain" description="TonB-dependent receptor plug" evidence="12">
    <location>
        <begin position="81"/>
        <end position="175"/>
    </location>
</feature>
<dbReference type="GO" id="GO:0009279">
    <property type="term" value="C:cell outer membrane"/>
    <property type="evidence" value="ECO:0007669"/>
    <property type="project" value="UniProtKB-SubCell"/>
</dbReference>
<dbReference type="CDD" id="cd01347">
    <property type="entry name" value="ligand_gated_channel"/>
    <property type="match status" value="1"/>
</dbReference>
<evidence type="ECO:0000256" key="1">
    <source>
        <dbReference type="ARBA" id="ARBA00004571"/>
    </source>
</evidence>
<evidence type="ECO:0000313" key="13">
    <source>
        <dbReference type="EMBL" id="EEW97064.1"/>
    </source>
</evidence>
<name>C9LNC8_9FIRM</name>
<dbReference type="Pfam" id="PF07715">
    <property type="entry name" value="Plug"/>
    <property type="match status" value="1"/>
</dbReference>
<dbReference type="GO" id="GO:0015344">
    <property type="term" value="F:siderophore uptake transmembrane transporter activity"/>
    <property type="evidence" value="ECO:0007669"/>
    <property type="project" value="TreeGrafter"/>
</dbReference>
<evidence type="ECO:0000256" key="10">
    <source>
        <dbReference type="RuleBase" id="RU003357"/>
    </source>
</evidence>
<evidence type="ECO:0000256" key="5">
    <source>
        <dbReference type="ARBA" id="ARBA00022729"/>
    </source>
</evidence>
<evidence type="ECO:0000313" key="14">
    <source>
        <dbReference type="Proteomes" id="UP000004736"/>
    </source>
</evidence>
<evidence type="ECO:0000259" key="12">
    <source>
        <dbReference type="Pfam" id="PF07715"/>
    </source>
</evidence>
<dbReference type="InterPro" id="IPR036942">
    <property type="entry name" value="Beta-barrel_TonB_sf"/>
</dbReference>
<dbReference type="InterPro" id="IPR010917">
    <property type="entry name" value="TonB_rcpt_CS"/>
</dbReference>
<protein>
    <submittedName>
        <fullName evidence="13">TonB-dependent siderophore receptor</fullName>
    </submittedName>
</protein>
<evidence type="ECO:0000259" key="11">
    <source>
        <dbReference type="Pfam" id="PF00593"/>
    </source>
</evidence>
<accession>C9LNC8</accession>
<keyword evidence="2 9" id="KW-0813">Transport</keyword>
<evidence type="ECO:0000256" key="6">
    <source>
        <dbReference type="ARBA" id="ARBA00023077"/>
    </source>
</evidence>
<dbReference type="HOGENOM" id="CLU_008287_22_0_9"/>
<evidence type="ECO:0000256" key="2">
    <source>
        <dbReference type="ARBA" id="ARBA00022448"/>
    </source>
</evidence>
<sequence>MKNILDTVIFMKEEKSMKKKILSAALLSVLVSSALGTVTAGAVYEMDEVTVTADREGIVAALPGGLVNQTAKLGILGNKSIMDIPYSEMSMTEKTLETFSDPSQPLANVLQNNPSIRSSTSSPMYTDFSMRGINMNGNHMMLNGIPSLFYQFNGPPNHIIERMDITSGPNAGVNGVSMSNNGTNGGATPAPGTINIVTKKAGQTPVLNYTQTFSGRSSFGEFIDVSRRTGANGEWGVRVMGEYMDGDLALRHAEKEEKNIFINLDRKGETSVTNIFAGSFDLRVNKGQRWFTYGGRSDVLPSAPDSNTDYDFDGTTKWMHGWLLTVNHEKELNGNWSWFVNWGVNRRSGNKYNSSSALKFDEKGNFMSSNVSNAQNEIGTNSYFQTGIKGKFDTGAVEHHVSLAFDRSGARYWNDTNNSVKGNITGGLYDGTAYKNSFYIPSLRKAKLSWSEINTGITLADSLAYGKWDVLLAVSRKHEHFRNEIKGQLIRNDDWLPTFGITYKANDHLSFYAGQTESLSRGGVVSNDSKYVNQGETLVPSVSRQKEIGVKYKYGGLLTTLSYFYIDQENVIDIDVGSGKYRRAADGRDKFKGVEWTVNGKLAPKWTVTGGLMYIDAKRDRTQGGKNDGRFVNGVADRSGVLGLVYEPNDSLGIIGRVVWNDAAYIDNSNAPSGKTKIPSYTTFDLGVNYKTRLGRIPVSLSAMCYNVTNKDYWMGRGSSTTFGLSMPRTFMLSARFEF</sequence>
<evidence type="ECO:0000256" key="9">
    <source>
        <dbReference type="PROSITE-ProRule" id="PRU01360"/>
    </source>
</evidence>
<keyword evidence="5" id="KW-0732">Signal</keyword>
<dbReference type="InterPro" id="IPR037066">
    <property type="entry name" value="Plug_dom_sf"/>
</dbReference>
<feature type="domain" description="TonB-dependent receptor-like beta-barrel" evidence="11">
    <location>
        <begin position="282"/>
        <end position="708"/>
    </location>
</feature>
<keyword evidence="6 10" id="KW-0798">TonB box</keyword>
<keyword evidence="13" id="KW-0675">Receptor</keyword>
<keyword evidence="7 9" id="KW-0472">Membrane</keyword>
<dbReference type="InterPro" id="IPR012910">
    <property type="entry name" value="Plug_dom"/>
</dbReference>
<dbReference type="InterPro" id="IPR039426">
    <property type="entry name" value="TonB-dep_rcpt-like"/>
</dbReference>
<comment type="caution">
    <text evidence="13">The sequence shown here is derived from an EMBL/GenBank/DDBJ whole genome shotgun (WGS) entry which is preliminary data.</text>
</comment>
<gene>
    <name evidence="13" type="ORF">GCWU000321_01049</name>
</gene>
<comment type="subcellular location">
    <subcellularLocation>
        <location evidence="1 9">Cell outer membrane</location>
        <topology evidence="1 9">Multi-pass membrane protein</topology>
    </subcellularLocation>
</comment>
<dbReference type="eggNOG" id="COG4774">
    <property type="taxonomic scope" value="Bacteria"/>
</dbReference>
<proteinExistence type="inferred from homology"/>
<keyword evidence="8 9" id="KW-0998">Cell outer membrane</keyword>
<evidence type="ECO:0000256" key="4">
    <source>
        <dbReference type="ARBA" id="ARBA00022692"/>
    </source>
</evidence>
<keyword evidence="4 9" id="KW-0812">Transmembrane</keyword>
<reference evidence="13" key="1">
    <citation type="submission" date="2009-09" db="EMBL/GenBank/DDBJ databases">
        <authorList>
            <person name="Weinstock G."/>
            <person name="Sodergren E."/>
            <person name="Clifton S."/>
            <person name="Fulton L."/>
            <person name="Fulton B."/>
            <person name="Courtney L."/>
            <person name="Fronick C."/>
            <person name="Harrison M."/>
            <person name="Strong C."/>
            <person name="Farmer C."/>
            <person name="Delahaunty K."/>
            <person name="Markovic C."/>
            <person name="Hall O."/>
            <person name="Minx P."/>
            <person name="Tomlinson C."/>
            <person name="Mitreva M."/>
            <person name="Nelson J."/>
            <person name="Hou S."/>
            <person name="Wollam A."/>
            <person name="Pepin K.H."/>
            <person name="Johnson M."/>
            <person name="Bhonagiri V."/>
            <person name="Nash W.E."/>
            <person name="Warren W."/>
            <person name="Chinwalla A."/>
            <person name="Mardis E.R."/>
            <person name="Wilson R.K."/>
        </authorList>
    </citation>
    <scope>NUCLEOTIDE SEQUENCE [LARGE SCALE GENOMIC DNA]</scope>
    <source>
        <strain evidence="13">DSM 15470</strain>
    </source>
</reference>
<dbReference type="PANTHER" id="PTHR32552:SF82">
    <property type="entry name" value="FCUA PROTEIN"/>
    <property type="match status" value="1"/>
</dbReference>
<evidence type="ECO:0000256" key="7">
    <source>
        <dbReference type="ARBA" id="ARBA00023136"/>
    </source>
</evidence>